<keyword evidence="2" id="KW-1185">Reference proteome</keyword>
<feature type="non-terminal residue" evidence="1">
    <location>
        <position position="167"/>
    </location>
</feature>
<comment type="caution">
    <text evidence="1">The sequence shown here is derived from an EMBL/GenBank/DDBJ whole genome shotgun (WGS) entry which is preliminary data.</text>
</comment>
<accession>A0ABN8SET3</accession>
<proteinExistence type="predicted"/>
<name>A0ABN8SET3_9CNID</name>
<sequence>MVIFRVHHRALALNVFNNWGAAFHGTRVDSVKAILECGDLLTPVDFYVGDVALGGRKLNKEEGLFNDKRKPSGFGTKQIFVSSSIRYSGRNTYAKPKRFLNPVTKKAFNAKVVLQLYINPDSYKVGLQTIAAASEIDPKFSNQEIEWFTKERGSLFLTDCLLNLMKL</sequence>
<dbReference type="EMBL" id="CALNXK010000827">
    <property type="protein sequence ID" value="CAH3190207.1"/>
    <property type="molecule type" value="Genomic_DNA"/>
</dbReference>
<evidence type="ECO:0000313" key="2">
    <source>
        <dbReference type="Proteomes" id="UP001159405"/>
    </source>
</evidence>
<evidence type="ECO:0000313" key="1">
    <source>
        <dbReference type="EMBL" id="CAH3190207.1"/>
    </source>
</evidence>
<reference evidence="1 2" key="1">
    <citation type="submission" date="2022-05" db="EMBL/GenBank/DDBJ databases">
        <authorList>
            <consortium name="Genoscope - CEA"/>
            <person name="William W."/>
        </authorList>
    </citation>
    <scope>NUCLEOTIDE SEQUENCE [LARGE SCALE GENOMIC DNA]</scope>
</reference>
<protein>
    <submittedName>
        <fullName evidence="1">Uncharacterized protein</fullName>
    </submittedName>
</protein>
<gene>
    <name evidence="1" type="ORF">PLOB_00046458</name>
</gene>
<dbReference type="Proteomes" id="UP001159405">
    <property type="component" value="Unassembled WGS sequence"/>
</dbReference>
<organism evidence="1 2">
    <name type="scientific">Porites lobata</name>
    <dbReference type="NCBI Taxonomy" id="104759"/>
    <lineage>
        <taxon>Eukaryota</taxon>
        <taxon>Metazoa</taxon>
        <taxon>Cnidaria</taxon>
        <taxon>Anthozoa</taxon>
        <taxon>Hexacorallia</taxon>
        <taxon>Scleractinia</taxon>
        <taxon>Fungiina</taxon>
        <taxon>Poritidae</taxon>
        <taxon>Porites</taxon>
    </lineage>
</organism>